<proteinExistence type="predicted"/>
<dbReference type="Proteomes" id="UP000010556">
    <property type="component" value="Unassembled WGS sequence"/>
</dbReference>
<evidence type="ECO:0000313" key="1">
    <source>
        <dbReference type="EMBL" id="ELK24661.1"/>
    </source>
</evidence>
<dbReference type="EMBL" id="KB112774">
    <property type="protein sequence ID" value="ELK24661.1"/>
    <property type="molecule type" value="Genomic_DNA"/>
</dbReference>
<reference evidence="2" key="1">
    <citation type="journal article" date="2013" name="Science">
        <title>Comparative analysis of bat genomes provides insight into the evolution of flight and immunity.</title>
        <authorList>
            <person name="Zhang G."/>
            <person name="Cowled C."/>
            <person name="Shi Z."/>
            <person name="Huang Z."/>
            <person name="Bishop-Lilly K.A."/>
            <person name="Fang X."/>
            <person name="Wynne J.W."/>
            <person name="Xiong Z."/>
            <person name="Baker M.L."/>
            <person name="Zhao W."/>
            <person name="Tachedjian M."/>
            <person name="Zhu Y."/>
            <person name="Zhou P."/>
            <person name="Jiang X."/>
            <person name="Ng J."/>
            <person name="Yang L."/>
            <person name="Wu L."/>
            <person name="Xiao J."/>
            <person name="Feng Y."/>
            <person name="Chen Y."/>
            <person name="Sun X."/>
            <person name="Zhang Y."/>
            <person name="Marsh G.A."/>
            <person name="Crameri G."/>
            <person name="Broder C.C."/>
            <person name="Frey K.G."/>
            <person name="Wang L.F."/>
            <person name="Wang J."/>
        </authorList>
    </citation>
    <scope>NUCLEOTIDE SEQUENCE [LARGE SCALE GENOMIC DNA]</scope>
</reference>
<name>L5LFJ5_MYODS</name>
<accession>L5LFJ5</accession>
<dbReference type="AlphaFoldDB" id="L5LFJ5"/>
<keyword evidence="2" id="KW-1185">Reference proteome</keyword>
<gene>
    <name evidence="1" type="ORF">MDA_GLEAN10009257</name>
</gene>
<sequence>MDGCGGGHVDVHLEGSVSEAFGYTIRDFPCGKVRQMITQGVAVEDWVWKVMKFLSSELEL</sequence>
<organism evidence="1 2">
    <name type="scientific">Myotis davidii</name>
    <name type="common">David's myotis</name>
    <dbReference type="NCBI Taxonomy" id="225400"/>
    <lineage>
        <taxon>Eukaryota</taxon>
        <taxon>Metazoa</taxon>
        <taxon>Chordata</taxon>
        <taxon>Craniata</taxon>
        <taxon>Vertebrata</taxon>
        <taxon>Euteleostomi</taxon>
        <taxon>Mammalia</taxon>
        <taxon>Eutheria</taxon>
        <taxon>Laurasiatheria</taxon>
        <taxon>Chiroptera</taxon>
        <taxon>Yangochiroptera</taxon>
        <taxon>Vespertilionidae</taxon>
        <taxon>Myotis</taxon>
    </lineage>
</organism>
<protein>
    <submittedName>
        <fullName evidence="1">Uncharacterized protein</fullName>
    </submittedName>
</protein>
<evidence type="ECO:0000313" key="2">
    <source>
        <dbReference type="Proteomes" id="UP000010556"/>
    </source>
</evidence>